<reference evidence="9 10" key="1">
    <citation type="journal article" date="2014" name="Int. J. Syst. Evol. Microbiol.">
        <title>Complete genome sequence of Corynebacterium casei LMG S-19264T (=DSM 44701T), isolated from a smear-ripened cheese.</title>
        <authorList>
            <consortium name="US DOE Joint Genome Institute (JGI-PGF)"/>
            <person name="Walter F."/>
            <person name="Albersmeier A."/>
            <person name="Kalinowski J."/>
            <person name="Ruckert C."/>
        </authorList>
    </citation>
    <scope>NUCLEOTIDE SEQUENCE [LARGE SCALE GENOMIC DNA]</scope>
    <source>
        <strain evidence="9 10">CGMCC 1.15286</strain>
    </source>
</reference>
<evidence type="ECO:0000313" key="10">
    <source>
        <dbReference type="Proteomes" id="UP000600247"/>
    </source>
</evidence>
<dbReference type="PANTHER" id="PTHR30024:SF42">
    <property type="entry name" value="ALIPHATIC SULFONATES-BINDING PROTEIN-RELATED"/>
    <property type="match status" value="1"/>
</dbReference>
<dbReference type="Pfam" id="PF09084">
    <property type="entry name" value="NMT1"/>
    <property type="match status" value="1"/>
</dbReference>
<evidence type="ECO:0000256" key="4">
    <source>
        <dbReference type="ARBA" id="ARBA00022729"/>
    </source>
</evidence>
<name>A0A917HAK6_9BACL</name>
<comment type="similarity">
    <text evidence="2">Belongs to the bacterial solute-binding protein SsuA/TauA family.</text>
</comment>
<dbReference type="GO" id="GO:0016020">
    <property type="term" value="C:membrane"/>
    <property type="evidence" value="ECO:0007669"/>
    <property type="project" value="InterPro"/>
</dbReference>
<evidence type="ECO:0000256" key="2">
    <source>
        <dbReference type="ARBA" id="ARBA00010742"/>
    </source>
</evidence>
<gene>
    <name evidence="9" type="ORF">GCM10010918_31390</name>
</gene>
<dbReference type="EMBL" id="BMHY01000005">
    <property type="protein sequence ID" value="GGG73095.1"/>
    <property type="molecule type" value="Genomic_DNA"/>
</dbReference>
<keyword evidence="3" id="KW-0813">Transport</keyword>
<dbReference type="Gene3D" id="3.40.190.10">
    <property type="entry name" value="Periplasmic binding protein-like II"/>
    <property type="match status" value="2"/>
</dbReference>
<comment type="subcellular location">
    <subcellularLocation>
        <location evidence="1">Periplasm</location>
    </subcellularLocation>
</comment>
<protein>
    <recommendedName>
        <fullName evidence="6">Putative aliphatic sulfonates-binding protein</fullName>
    </recommendedName>
</protein>
<proteinExistence type="inferred from homology"/>
<dbReference type="InterPro" id="IPR010067">
    <property type="entry name" value="ABC_SsuA_sub-bd"/>
</dbReference>
<dbReference type="GO" id="GO:0042626">
    <property type="term" value="F:ATPase-coupled transmembrane transporter activity"/>
    <property type="evidence" value="ECO:0007669"/>
    <property type="project" value="InterPro"/>
</dbReference>
<evidence type="ECO:0000256" key="5">
    <source>
        <dbReference type="ARBA" id="ARBA00055538"/>
    </source>
</evidence>
<dbReference type="GO" id="GO:0042597">
    <property type="term" value="C:periplasmic space"/>
    <property type="evidence" value="ECO:0007669"/>
    <property type="project" value="UniProtKB-SubCell"/>
</dbReference>
<dbReference type="AlphaFoldDB" id="A0A917HAK6"/>
<comment type="caution">
    <text evidence="9">The sequence shown here is derived from an EMBL/GenBank/DDBJ whole genome shotgun (WGS) entry which is preliminary data.</text>
</comment>
<dbReference type="PROSITE" id="PS51257">
    <property type="entry name" value="PROKAR_LIPOPROTEIN"/>
    <property type="match status" value="1"/>
</dbReference>
<evidence type="ECO:0000259" key="8">
    <source>
        <dbReference type="SMART" id="SM00062"/>
    </source>
</evidence>
<dbReference type="RefSeq" id="WP_188890129.1">
    <property type="nucleotide sequence ID" value="NZ_BMHY01000005.1"/>
</dbReference>
<dbReference type="PANTHER" id="PTHR30024">
    <property type="entry name" value="ALIPHATIC SULFONATES-BINDING PROTEIN-RELATED"/>
    <property type="match status" value="1"/>
</dbReference>
<dbReference type="SUPFAM" id="SSF53850">
    <property type="entry name" value="Periplasmic binding protein-like II"/>
    <property type="match status" value="1"/>
</dbReference>
<accession>A0A917HAK6</accession>
<dbReference type="Proteomes" id="UP000600247">
    <property type="component" value="Unassembled WGS sequence"/>
</dbReference>
<sequence length="334" mass="36137">MHNKTIKRSPAWKSGLIVLSVIIGLLSLSACSSKSAADEKVTVNIAINGGLNLLTIAKNKGFFEEAFSKVNAEVKWNEFQSSVPLLEGVVSNRVDFSFIGDGTVVTGKAADSPFTVISVTGVEGNQNSVIVKPDSPIKSIADLKGKTIAVAKGSSGHIFLVKALEKNSLSEDDVKLVQLQPDEANPAFQSGNVDAWAIWDPFVTMETQGGRARILESVKTMGFIAPAVMIGRDKFLKDHPDLTALYLKVYQQTVEWVAGHMDEAVTILATEKKMDPELVRTLLENTHYINEPVSPEIEGAMQSTADILEATGTVKTKVDISKVYDNSFITEALK</sequence>
<feature type="chain" id="PRO_5037287264" description="Putative aliphatic sulfonates-binding protein" evidence="7">
    <location>
        <begin position="37"/>
        <end position="334"/>
    </location>
</feature>
<dbReference type="InterPro" id="IPR015168">
    <property type="entry name" value="SsuA/THI5"/>
</dbReference>
<evidence type="ECO:0000256" key="1">
    <source>
        <dbReference type="ARBA" id="ARBA00004418"/>
    </source>
</evidence>
<evidence type="ECO:0000256" key="7">
    <source>
        <dbReference type="SAM" id="SignalP"/>
    </source>
</evidence>
<dbReference type="FunFam" id="3.40.190.10:FF:000050">
    <property type="entry name" value="Sulfonate ABC transporter substrate-binding protein"/>
    <property type="match status" value="1"/>
</dbReference>
<keyword evidence="4 7" id="KW-0732">Signal</keyword>
<dbReference type="NCBIfam" id="TIGR01728">
    <property type="entry name" value="SsuA_fam"/>
    <property type="match status" value="1"/>
</dbReference>
<dbReference type="SMART" id="SM00062">
    <property type="entry name" value="PBPb"/>
    <property type="match status" value="1"/>
</dbReference>
<evidence type="ECO:0000256" key="3">
    <source>
        <dbReference type="ARBA" id="ARBA00022448"/>
    </source>
</evidence>
<organism evidence="9 10">
    <name type="scientific">Paenibacillus radicis</name>
    <name type="common">ex Gao et al. 2016</name>
    <dbReference type="NCBI Taxonomy" id="1737354"/>
    <lineage>
        <taxon>Bacteria</taxon>
        <taxon>Bacillati</taxon>
        <taxon>Bacillota</taxon>
        <taxon>Bacilli</taxon>
        <taxon>Bacillales</taxon>
        <taxon>Paenibacillaceae</taxon>
        <taxon>Paenibacillus</taxon>
    </lineage>
</organism>
<feature type="domain" description="Solute-binding protein family 3/N-terminal" evidence="8">
    <location>
        <begin position="42"/>
        <end position="260"/>
    </location>
</feature>
<feature type="signal peptide" evidence="7">
    <location>
        <begin position="1"/>
        <end position="36"/>
    </location>
</feature>
<dbReference type="InterPro" id="IPR001638">
    <property type="entry name" value="Solute-binding_3/MltF_N"/>
</dbReference>
<keyword evidence="10" id="KW-1185">Reference proteome</keyword>
<evidence type="ECO:0000256" key="6">
    <source>
        <dbReference type="ARBA" id="ARBA00070228"/>
    </source>
</evidence>
<evidence type="ECO:0000313" key="9">
    <source>
        <dbReference type="EMBL" id="GGG73095.1"/>
    </source>
</evidence>
<comment type="function">
    <text evidence="5">Part of a binding-protein-dependent transport system for aliphatic sulfonates. Putative binding protein.</text>
</comment>